<dbReference type="Proteomes" id="UP001055439">
    <property type="component" value="Chromosome 8"/>
</dbReference>
<organism evidence="1 2">
    <name type="scientific">Musa troglodytarum</name>
    <name type="common">fe'i banana</name>
    <dbReference type="NCBI Taxonomy" id="320322"/>
    <lineage>
        <taxon>Eukaryota</taxon>
        <taxon>Viridiplantae</taxon>
        <taxon>Streptophyta</taxon>
        <taxon>Embryophyta</taxon>
        <taxon>Tracheophyta</taxon>
        <taxon>Spermatophyta</taxon>
        <taxon>Magnoliopsida</taxon>
        <taxon>Liliopsida</taxon>
        <taxon>Zingiberales</taxon>
        <taxon>Musaceae</taxon>
        <taxon>Musa</taxon>
    </lineage>
</organism>
<proteinExistence type="predicted"/>
<accession>A0A9E7GYY0</accession>
<gene>
    <name evidence="1" type="ORF">MUK42_32594</name>
</gene>
<reference evidence="1" key="1">
    <citation type="submission" date="2022-05" db="EMBL/GenBank/DDBJ databases">
        <title>The Musa troglodytarum L. genome provides insights into the mechanism of non-climacteric behaviour and enrichment of carotenoids.</title>
        <authorList>
            <person name="Wang J."/>
        </authorList>
    </citation>
    <scope>NUCLEOTIDE SEQUENCE</scope>
    <source>
        <tissue evidence="1">Leaf</tissue>
    </source>
</reference>
<dbReference type="EMBL" id="CP097510">
    <property type="protein sequence ID" value="URE23595.1"/>
    <property type="molecule type" value="Genomic_DNA"/>
</dbReference>
<name>A0A9E7GYY0_9LILI</name>
<protein>
    <submittedName>
        <fullName evidence="1">Uncharacterized protein</fullName>
    </submittedName>
</protein>
<sequence>MARGSATGLHGSASEYNTWPKRLPCFQSLLLCELEERLKWGRSPIASDLKVLLQAALPHHKIALQWNANQPTLATNKLIWHTNFYMALETSSGETMLQGTLMH</sequence>
<keyword evidence="2" id="KW-1185">Reference proteome</keyword>
<dbReference type="AlphaFoldDB" id="A0A9E7GYY0"/>
<evidence type="ECO:0000313" key="1">
    <source>
        <dbReference type="EMBL" id="URE23595.1"/>
    </source>
</evidence>
<evidence type="ECO:0000313" key="2">
    <source>
        <dbReference type="Proteomes" id="UP001055439"/>
    </source>
</evidence>